<accession>A0A132MJW0</accession>
<dbReference type="InterPro" id="IPR039536">
    <property type="entry name" value="TetR_C_Proteobacteria"/>
</dbReference>
<dbReference type="Gene3D" id="1.10.10.60">
    <property type="entry name" value="Homeodomain-like"/>
    <property type="match status" value="1"/>
</dbReference>
<dbReference type="PROSITE" id="PS50977">
    <property type="entry name" value="HTH_TETR_2"/>
    <property type="match status" value="1"/>
</dbReference>
<organism evidence="6 7">
    <name type="scientific">Carbonactinospora thermoautotrophica</name>
    <dbReference type="NCBI Taxonomy" id="1469144"/>
    <lineage>
        <taxon>Bacteria</taxon>
        <taxon>Bacillati</taxon>
        <taxon>Actinomycetota</taxon>
        <taxon>Actinomycetes</taxon>
        <taxon>Kitasatosporales</taxon>
        <taxon>Carbonactinosporaceae</taxon>
        <taxon>Carbonactinospora</taxon>
    </lineage>
</organism>
<feature type="domain" description="HTH tetR-type" evidence="5">
    <location>
        <begin position="10"/>
        <end position="70"/>
    </location>
</feature>
<dbReference type="PATRIC" id="fig|1469144.8.peg.1297"/>
<dbReference type="Pfam" id="PF14246">
    <property type="entry name" value="TetR_C_7"/>
    <property type="match status" value="1"/>
</dbReference>
<keyword evidence="1" id="KW-0805">Transcription regulation</keyword>
<dbReference type="InterPro" id="IPR036271">
    <property type="entry name" value="Tet_transcr_reg_TetR-rel_C_sf"/>
</dbReference>
<dbReference type="Gene3D" id="1.10.357.10">
    <property type="entry name" value="Tetracycline Repressor, domain 2"/>
    <property type="match status" value="1"/>
</dbReference>
<dbReference type="EMBL" id="JYIJ01000019">
    <property type="protein sequence ID" value="KWW98140.1"/>
    <property type="molecule type" value="Genomic_DNA"/>
</dbReference>
<evidence type="ECO:0000313" key="6">
    <source>
        <dbReference type="EMBL" id="KWW98140.1"/>
    </source>
</evidence>
<dbReference type="Proteomes" id="UP000070659">
    <property type="component" value="Unassembled WGS sequence"/>
</dbReference>
<dbReference type="InterPro" id="IPR009057">
    <property type="entry name" value="Homeodomain-like_sf"/>
</dbReference>
<dbReference type="PANTHER" id="PTHR30055">
    <property type="entry name" value="HTH-TYPE TRANSCRIPTIONAL REGULATOR RUTR"/>
    <property type="match status" value="1"/>
</dbReference>
<dbReference type="PANTHER" id="PTHR30055:SF238">
    <property type="entry name" value="MYCOFACTOCIN BIOSYNTHESIS TRANSCRIPTIONAL REGULATOR MFTR-RELATED"/>
    <property type="match status" value="1"/>
</dbReference>
<dbReference type="InterPro" id="IPR050109">
    <property type="entry name" value="HTH-type_TetR-like_transc_reg"/>
</dbReference>
<dbReference type="GO" id="GO:0000976">
    <property type="term" value="F:transcription cis-regulatory region binding"/>
    <property type="evidence" value="ECO:0007669"/>
    <property type="project" value="TreeGrafter"/>
</dbReference>
<gene>
    <name evidence="6" type="ORF">TH66_23095</name>
</gene>
<feature type="DNA-binding region" description="H-T-H motif" evidence="4">
    <location>
        <begin position="33"/>
        <end position="52"/>
    </location>
</feature>
<sequence>MGPTEEPMAPATRERILAAAVRVLQQRGAAHLTTREVARVAGCAEGSIFKNFRDKAGLLGAVLCEGLPELEALRRSAAEAPTRPVREALVALARAAIDFYAASLPITAVLLTDPTLVARHREAIRAGAPGPQQAHLEVAEYLRAEQERGRLSPAADPRATALLLCGAAQHRALLELVAGPSVLPDDRDAAATAIADTVLSGLAR</sequence>
<evidence type="ECO:0000256" key="4">
    <source>
        <dbReference type="PROSITE-ProRule" id="PRU00335"/>
    </source>
</evidence>
<keyword evidence="2 4" id="KW-0238">DNA-binding</keyword>
<proteinExistence type="predicted"/>
<protein>
    <recommendedName>
        <fullName evidence="5">HTH tetR-type domain-containing protein</fullName>
    </recommendedName>
</protein>
<evidence type="ECO:0000256" key="1">
    <source>
        <dbReference type="ARBA" id="ARBA00023015"/>
    </source>
</evidence>
<dbReference type="InterPro" id="IPR001647">
    <property type="entry name" value="HTH_TetR"/>
</dbReference>
<evidence type="ECO:0000256" key="3">
    <source>
        <dbReference type="ARBA" id="ARBA00023163"/>
    </source>
</evidence>
<name>A0A132MJW0_9ACTN</name>
<dbReference type="SUPFAM" id="SSF48498">
    <property type="entry name" value="Tetracyclin repressor-like, C-terminal domain"/>
    <property type="match status" value="1"/>
</dbReference>
<dbReference type="PRINTS" id="PR00455">
    <property type="entry name" value="HTHTETR"/>
</dbReference>
<dbReference type="SUPFAM" id="SSF46689">
    <property type="entry name" value="Homeodomain-like"/>
    <property type="match status" value="1"/>
</dbReference>
<evidence type="ECO:0000313" key="7">
    <source>
        <dbReference type="Proteomes" id="UP000070659"/>
    </source>
</evidence>
<evidence type="ECO:0000256" key="2">
    <source>
        <dbReference type="ARBA" id="ARBA00023125"/>
    </source>
</evidence>
<evidence type="ECO:0000259" key="5">
    <source>
        <dbReference type="PROSITE" id="PS50977"/>
    </source>
</evidence>
<keyword evidence="3" id="KW-0804">Transcription</keyword>
<comment type="caution">
    <text evidence="6">The sequence shown here is derived from an EMBL/GenBank/DDBJ whole genome shotgun (WGS) entry which is preliminary data.</text>
</comment>
<reference evidence="6 7" key="1">
    <citation type="submission" date="2015-02" db="EMBL/GenBank/DDBJ databases">
        <title>Physiological reanalysis, assessment of diazotrophy, and genome sequences of multiple isolates of Streptomyces thermoautotrophicus.</title>
        <authorList>
            <person name="MacKellar D.C."/>
            <person name="Lieber L."/>
            <person name="Norman J."/>
            <person name="Bolger A."/>
            <person name="Tobin C."/>
            <person name="Murray J.W."/>
            <person name="Prell J."/>
        </authorList>
    </citation>
    <scope>NUCLEOTIDE SEQUENCE [LARGE SCALE GENOMIC DNA]</scope>
    <source>
        <strain evidence="6 7">UBT1</strain>
    </source>
</reference>
<dbReference type="GO" id="GO:0003700">
    <property type="term" value="F:DNA-binding transcription factor activity"/>
    <property type="evidence" value="ECO:0007669"/>
    <property type="project" value="TreeGrafter"/>
</dbReference>
<dbReference type="Pfam" id="PF00440">
    <property type="entry name" value="TetR_N"/>
    <property type="match status" value="1"/>
</dbReference>
<dbReference type="AlphaFoldDB" id="A0A132MJW0"/>